<dbReference type="EMBL" id="ADFR01000002">
    <property type="protein sequence ID" value="EFC06050.1"/>
    <property type="molecule type" value="Genomic_DNA"/>
</dbReference>
<dbReference type="Pfam" id="PF02481">
    <property type="entry name" value="DNA_processg_A"/>
    <property type="match status" value="1"/>
</dbReference>
<evidence type="ECO:0000256" key="1">
    <source>
        <dbReference type="ARBA" id="ARBA00006525"/>
    </source>
</evidence>
<keyword evidence="4" id="KW-1185">Reference proteome</keyword>
<evidence type="ECO:0000313" key="4">
    <source>
        <dbReference type="Proteomes" id="UP000005017"/>
    </source>
</evidence>
<dbReference type="GO" id="GO:0009294">
    <property type="term" value="P:DNA-mediated transformation"/>
    <property type="evidence" value="ECO:0007669"/>
    <property type="project" value="InterPro"/>
</dbReference>
<dbReference type="OrthoDB" id="9785707at2"/>
<feature type="domain" description="Smf/DprA SLOG" evidence="2">
    <location>
        <begin position="39"/>
        <end position="236"/>
    </location>
</feature>
<dbReference type="SUPFAM" id="SSF102405">
    <property type="entry name" value="MCP/YpsA-like"/>
    <property type="match status" value="1"/>
</dbReference>
<dbReference type="eggNOG" id="COG0758">
    <property type="taxonomic scope" value="Bacteria"/>
</dbReference>
<dbReference type="NCBIfam" id="TIGR00732">
    <property type="entry name" value="dprA"/>
    <property type="match status" value="1"/>
</dbReference>
<proteinExistence type="inferred from homology"/>
<reference evidence="4" key="1">
    <citation type="submission" date="2009-12" db="EMBL/GenBank/DDBJ databases">
        <title>Sequence of Clostridiales genomosp. BVAB3 str. UPII9-5.</title>
        <authorList>
            <person name="Madupu R."/>
            <person name="Durkin A.S."/>
            <person name="Torralba M."/>
            <person name="Methe B."/>
            <person name="Sutton G.G."/>
            <person name="Strausberg R.L."/>
            <person name="Nelson K.E."/>
        </authorList>
    </citation>
    <scope>NUCLEOTIDE SEQUENCE [LARGE SCALE GENOMIC DNA]</scope>
    <source>
        <strain evidence="4">W1219</strain>
    </source>
</reference>
<sequence>MTREDIAQYSYRYAGNWKAVEQAILQEEENPYYTVYEPYITYLDPEYPEEFRHLEYPPWVLFYRGNVAILEKRKVTIVGSRKISERGEYYTKQVCAKLKKDFVLVSGLAKGVDAMVHQSCLEDGLTIAVIGSGLEVHYPRCNEKLYQQLSRNHLILSEWPGYVGVQKVHFPWRNRLLAALGEKIIVTQAKSRSGTMITVQEALQLGKDVYCLPYPLDEIEGSGCNQLIQEGASLYIEEVFE</sequence>
<dbReference type="AlphaFoldDB" id="D2MLX4"/>
<evidence type="ECO:0000259" key="2">
    <source>
        <dbReference type="Pfam" id="PF02481"/>
    </source>
</evidence>
<name>D2MLX4_9FIRM</name>
<evidence type="ECO:0000313" key="3">
    <source>
        <dbReference type="EMBL" id="EFC06050.1"/>
    </source>
</evidence>
<comment type="caution">
    <text evidence="3">The sequence shown here is derived from an EMBL/GenBank/DDBJ whole genome shotgun (WGS) entry which is preliminary data.</text>
</comment>
<comment type="similarity">
    <text evidence="1">Belongs to the DprA/Smf family.</text>
</comment>
<gene>
    <name evidence="3" type="primary">dprA</name>
    <name evidence="3" type="ORF">HMPREF9013_0742</name>
</gene>
<accession>D2MLX4</accession>
<dbReference type="Proteomes" id="UP000005017">
    <property type="component" value="Unassembled WGS sequence"/>
</dbReference>
<dbReference type="PANTHER" id="PTHR43022">
    <property type="entry name" value="PROTEIN SMF"/>
    <property type="match status" value="1"/>
</dbReference>
<dbReference type="Gene3D" id="3.40.50.450">
    <property type="match status" value="1"/>
</dbReference>
<protein>
    <submittedName>
        <fullName evidence="3">DNA protecting protein DprA</fullName>
    </submittedName>
</protein>
<dbReference type="STRING" id="679192.HMPREF9013_0742"/>
<organism evidence="3 4">
    <name type="scientific">Bulleidia extructa W1219</name>
    <dbReference type="NCBI Taxonomy" id="679192"/>
    <lineage>
        <taxon>Bacteria</taxon>
        <taxon>Bacillati</taxon>
        <taxon>Bacillota</taxon>
        <taxon>Erysipelotrichia</taxon>
        <taxon>Erysipelotrichales</taxon>
        <taxon>Erysipelotrichaceae</taxon>
        <taxon>Bulleidia</taxon>
    </lineage>
</organism>
<dbReference type="PANTHER" id="PTHR43022:SF1">
    <property type="entry name" value="PROTEIN SMF"/>
    <property type="match status" value="1"/>
</dbReference>
<dbReference type="InterPro" id="IPR003488">
    <property type="entry name" value="DprA"/>
</dbReference>
<dbReference type="RefSeq" id="WP_006626395.1">
    <property type="nucleotide sequence ID" value="NZ_ADFR01000002.1"/>
</dbReference>
<dbReference type="InterPro" id="IPR057666">
    <property type="entry name" value="DrpA_SLOG"/>
</dbReference>